<keyword evidence="4 8" id="KW-0732">Signal</keyword>
<evidence type="ECO:0000256" key="5">
    <source>
        <dbReference type="ARBA" id="ARBA00022737"/>
    </source>
</evidence>
<dbReference type="GO" id="GO:0016020">
    <property type="term" value="C:membrane"/>
    <property type="evidence" value="ECO:0007669"/>
    <property type="project" value="UniProtKB-SubCell"/>
</dbReference>
<accession>A0A1J1HTR3</accession>
<reference evidence="9 10" key="1">
    <citation type="submission" date="2015-04" db="EMBL/GenBank/DDBJ databases">
        <authorList>
            <person name="Syromyatnikov M.Y."/>
            <person name="Popov V.N."/>
        </authorList>
    </citation>
    <scope>NUCLEOTIDE SEQUENCE [LARGE SCALE GENOMIC DNA]</scope>
</reference>
<dbReference type="SMART" id="SM00369">
    <property type="entry name" value="LRR_TYP"/>
    <property type="match status" value="5"/>
</dbReference>
<name>A0A1J1HTR3_9DIPT</name>
<keyword evidence="5" id="KW-0677">Repeat</keyword>
<organism evidence="9 10">
    <name type="scientific">Clunio marinus</name>
    <dbReference type="NCBI Taxonomy" id="568069"/>
    <lineage>
        <taxon>Eukaryota</taxon>
        <taxon>Metazoa</taxon>
        <taxon>Ecdysozoa</taxon>
        <taxon>Arthropoda</taxon>
        <taxon>Hexapoda</taxon>
        <taxon>Insecta</taxon>
        <taxon>Pterygota</taxon>
        <taxon>Neoptera</taxon>
        <taxon>Endopterygota</taxon>
        <taxon>Diptera</taxon>
        <taxon>Nematocera</taxon>
        <taxon>Chironomoidea</taxon>
        <taxon>Chironomidae</taxon>
        <taxon>Clunio</taxon>
    </lineage>
</organism>
<dbReference type="GO" id="GO:0051965">
    <property type="term" value="P:positive regulation of synapse assembly"/>
    <property type="evidence" value="ECO:0007669"/>
    <property type="project" value="TreeGrafter"/>
</dbReference>
<keyword evidence="2" id="KW-0433">Leucine-rich repeat</keyword>
<evidence type="ECO:0000256" key="2">
    <source>
        <dbReference type="ARBA" id="ARBA00022614"/>
    </source>
</evidence>
<dbReference type="Gene3D" id="3.80.10.10">
    <property type="entry name" value="Ribonuclease Inhibitor"/>
    <property type="match status" value="2"/>
</dbReference>
<dbReference type="PANTHER" id="PTHR45773:SF5">
    <property type="entry name" value="SLIT AND NTRK-LIKE PROTEIN 5"/>
    <property type="match status" value="1"/>
</dbReference>
<dbReference type="AlphaFoldDB" id="A0A1J1HTR3"/>
<evidence type="ECO:0000256" key="7">
    <source>
        <dbReference type="ARBA" id="ARBA00023136"/>
    </source>
</evidence>
<evidence type="ECO:0000256" key="1">
    <source>
        <dbReference type="ARBA" id="ARBA00004479"/>
    </source>
</evidence>
<dbReference type="PROSITE" id="PS51450">
    <property type="entry name" value="LRR"/>
    <property type="match status" value="1"/>
</dbReference>
<protein>
    <submittedName>
        <fullName evidence="9">CLUMA_CG005124, isoform A</fullName>
    </submittedName>
</protein>
<keyword evidence="6" id="KW-1133">Transmembrane helix</keyword>
<feature type="signal peptide" evidence="8">
    <location>
        <begin position="1"/>
        <end position="22"/>
    </location>
</feature>
<keyword evidence="7" id="KW-0472">Membrane</keyword>
<comment type="subcellular location">
    <subcellularLocation>
        <location evidence="1">Membrane</location>
        <topology evidence="1">Single-pass type I membrane protein</topology>
    </subcellularLocation>
</comment>
<keyword evidence="10" id="KW-1185">Reference proteome</keyword>
<dbReference type="GO" id="GO:0007409">
    <property type="term" value="P:axonogenesis"/>
    <property type="evidence" value="ECO:0007669"/>
    <property type="project" value="TreeGrafter"/>
</dbReference>
<evidence type="ECO:0000313" key="10">
    <source>
        <dbReference type="Proteomes" id="UP000183832"/>
    </source>
</evidence>
<evidence type="ECO:0000313" key="9">
    <source>
        <dbReference type="EMBL" id="CRK91455.1"/>
    </source>
</evidence>
<dbReference type="InterPro" id="IPR032675">
    <property type="entry name" value="LRR_dom_sf"/>
</dbReference>
<dbReference type="EMBL" id="CVRI01000021">
    <property type="protein sequence ID" value="CRK91455.1"/>
    <property type="molecule type" value="Genomic_DNA"/>
</dbReference>
<dbReference type="InterPro" id="IPR001611">
    <property type="entry name" value="Leu-rich_rpt"/>
</dbReference>
<dbReference type="OrthoDB" id="6022531at2759"/>
<dbReference type="Pfam" id="PF13855">
    <property type="entry name" value="LRR_8"/>
    <property type="match status" value="1"/>
</dbReference>
<sequence length="235" mass="26689">MGKKVTWICSLLLLFGLSSVASDEILNCRKEINIDKAAECFVDVAVREKGKLLSEPRDSEISTLTFINNKNTKYLPDNVTTTFPSLQTFIASDCSIKEIHKTNFVGLSKLKNLYLFRNQLANLEGKVFSDLISLENLELQNNAIDHIDRNAFHGLGKLKILYLNYNKINELHPETFASLSSLETLYLDNNAIIHIDRNTIRGLGKLERLILENNKLDKLEDEMFASLSSLKRLIL</sequence>
<evidence type="ECO:0000256" key="6">
    <source>
        <dbReference type="ARBA" id="ARBA00022989"/>
    </source>
</evidence>
<gene>
    <name evidence="9" type="ORF">CLUMA_CG005124</name>
</gene>
<dbReference type="InterPro" id="IPR003591">
    <property type="entry name" value="Leu-rich_rpt_typical-subtyp"/>
</dbReference>
<dbReference type="PANTHER" id="PTHR45773">
    <property type="entry name" value="SLIT AND NTRK-LIKE PROTEIN 4-RELATED"/>
    <property type="match status" value="1"/>
</dbReference>
<dbReference type="SUPFAM" id="SSF52058">
    <property type="entry name" value="L domain-like"/>
    <property type="match status" value="1"/>
</dbReference>
<feature type="non-terminal residue" evidence="9">
    <location>
        <position position="235"/>
    </location>
</feature>
<proteinExistence type="predicted"/>
<dbReference type="Proteomes" id="UP000183832">
    <property type="component" value="Unassembled WGS sequence"/>
</dbReference>
<keyword evidence="3" id="KW-0812">Transmembrane</keyword>
<evidence type="ECO:0000256" key="4">
    <source>
        <dbReference type="ARBA" id="ARBA00022729"/>
    </source>
</evidence>
<feature type="chain" id="PRO_5012927160" evidence="8">
    <location>
        <begin position="23"/>
        <end position="235"/>
    </location>
</feature>
<evidence type="ECO:0000256" key="8">
    <source>
        <dbReference type="SAM" id="SignalP"/>
    </source>
</evidence>
<dbReference type="STRING" id="568069.A0A1J1HTR3"/>
<evidence type="ECO:0000256" key="3">
    <source>
        <dbReference type="ARBA" id="ARBA00022692"/>
    </source>
</evidence>